<dbReference type="GO" id="GO:0071625">
    <property type="term" value="P:vocalization behavior"/>
    <property type="evidence" value="ECO:0007669"/>
    <property type="project" value="Ensembl"/>
</dbReference>
<feature type="compositionally biased region" description="Low complexity" evidence="16">
    <location>
        <begin position="1970"/>
        <end position="1980"/>
    </location>
</feature>
<keyword evidence="4" id="KW-0488">Methylation</keyword>
<evidence type="ECO:0000256" key="10">
    <source>
        <dbReference type="ARBA" id="ARBA00023018"/>
    </source>
</evidence>
<feature type="region of interest" description="Disordered" evidence="16">
    <location>
        <begin position="1"/>
        <end position="46"/>
    </location>
</feature>
<dbReference type="Gene3D" id="1.25.40.20">
    <property type="entry name" value="Ankyrin repeat-containing domain"/>
    <property type="match status" value="2"/>
</dbReference>
<feature type="repeat" description="ANK" evidence="14">
    <location>
        <begin position="245"/>
        <end position="277"/>
    </location>
</feature>
<dbReference type="GO" id="GO:0043197">
    <property type="term" value="C:dendritic spine"/>
    <property type="evidence" value="ECO:0007669"/>
    <property type="project" value="Ensembl"/>
</dbReference>
<feature type="compositionally biased region" description="Pro residues" evidence="16">
    <location>
        <begin position="454"/>
        <end position="471"/>
    </location>
</feature>
<evidence type="ECO:0000256" key="8">
    <source>
        <dbReference type="ARBA" id="ARBA00022782"/>
    </source>
</evidence>
<dbReference type="SMART" id="SM00326">
    <property type="entry name" value="SH3"/>
    <property type="match status" value="1"/>
</dbReference>
<feature type="repeat" description="ANK" evidence="14">
    <location>
        <begin position="345"/>
        <end position="377"/>
    </location>
</feature>
<dbReference type="SUPFAM" id="SSF47769">
    <property type="entry name" value="SAM/Pointed domain"/>
    <property type="match status" value="1"/>
</dbReference>
<dbReference type="GO" id="GO:0035255">
    <property type="term" value="F:ionotropic glutamate receptor binding"/>
    <property type="evidence" value="ECO:0007669"/>
    <property type="project" value="Ensembl"/>
</dbReference>
<feature type="compositionally biased region" description="Low complexity" evidence="16">
    <location>
        <begin position="1691"/>
        <end position="1701"/>
    </location>
</feature>
<feature type="compositionally biased region" description="Low complexity" evidence="16">
    <location>
        <begin position="1588"/>
        <end position="1610"/>
    </location>
</feature>
<dbReference type="InterPro" id="IPR013761">
    <property type="entry name" value="SAM/pointed_sf"/>
</dbReference>
<dbReference type="GO" id="GO:0060013">
    <property type="term" value="P:righting reflex"/>
    <property type="evidence" value="ECO:0007669"/>
    <property type="project" value="Ensembl"/>
</dbReference>
<dbReference type="GO" id="GO:0060997">
    <property type="term" value="P:dendritic spine morphogenesis"/>
    <property type="evidence" value="ECO:0007669"/>
    <property type="project" value="Ensembl"/>
</dbReference>
<evidence type="ECO:0000256" key="4">
    <source>
        <dbReference type="ARBA" id="ARBA00022481"/>
    </source>
</evidence>
<feature type="compositionally biased region" description="Pro residues" evidence="16">
    <location>
        <begin position="914"/>
        <end position="933"/>
    </location>
</feature>
<keyword evidence="20" id="KW-1185">Reference proteome</keyword>
<dbReference type="Gene3D" id="2.30.30.40">
    <property type="entry name" value="SH3 Domains"/>
    <property type="match status" value="1"/>
</dbReference>
<dbReference type="Gene3D" id="2.30.42.10">
    <property type="match status" value="1"/>
</dbReference>
<feature type="compositionally biased region" description="Low complexity" evidence="16">
    <location>
        <begin position="1790"/>
        <end position="1801"/>
    </location>
</feature>
<feature type="region of interest" description="Disordered" evidence="16">
    <location>
        <begin position="1098"/>
        <end position="1276"/>
    </location>
</feature>
<evidence type="ECO:0000313" key="21">
    <source>
        <dbReference type="RefSeq" id="XP_020827614.1"/>
    </source>
</evidence>
<dbReference type="InterPro" id="IPR001452">
    <property type="entry name" value="SH3_domain"/>
</dbReference>
<feature type="compositionally biased region" description="Pro residues" evidence="16">
    <location>
        <begin position="1826"/>
        <end position="1846"/>
    </location>
</feature>
<dbReference type="GO" id="GO:0030160">
    <property type="term" value="F:synaptic receptor adaptor activity"/>
    <property type="evidence" value="ECO:0007669"/>
    <property type="project" value="Ensembl"/>
</dbReference>
<dbReference type="InterPro" id="IPR002110">
    <property type="entry name" value="Ankyrin_rpt"/>
</dbReference>
<dbReference type="Pfam" id="PF12796">
    <property type="entry name" value="Ank_2"/>
    <property type="match status" value="2"/>
</dbReference>
<dbReference type="PROSITE" id="PS50002">
    <property type="entry name" value="SH3"/>
    <property type="match status" value="1"/>
</dbReference>
<keyword evidence="5" id="KW-0963">Cytoplasm</keyword>
<feature type="region of interest" description="Disordered" evidence="16">
    <location>
        <begin position="411"/>
        <end position="432"/>
    </location>
</feature>
<proteinExistence type="inferred from homology"/>
<name>A0A6P5IZV0_PHACI</name>
<keyword evidence="8" id="KW-0221">Differentiation</keyword>
<dbReference type="GeneTree" id="ENSGT00940000153561"/>
<dbReference type="Pfam" id="PF07653">
    <property type="entry name" value="SH3_2"/>
    <property type="match status" value="1"/>
</dbReference>
<dbReference type="GO" id="GO:0098919">
    <property type="term" value="F:structural constituent of postsynaptic density"/>
    <property type="evidence" value="ECO:0007669"/>
    <property type="project" value="Ensembl"/>
</dbReference>
<dbReference type="SMART" id="SM00228">
    <property type="entry name" value="PDZ"/>
    <property type="match status" value="1"/>
</dbReference>
<dbReference type="Proteomes" id="UP000515140">
    <property type="component" value="Unplaced"/>
</dbReference>
<dbReference type="SUPFAM" id="SSF50156">
    <property type="entry name" value="PDZ domain-like"/>
    <property type="match status" value="1"/>
</dbReference>
<dbReference type="GO" id="GO:0035176">
    <property type="term" value="P:social behavior"/>
    <property type="evidence" value="ECO:0007669"/>
    <property type="project" value="Ensembl"/>
</dbReference>
<feature type="compositionally biased region" description="Gly residues" evidence="16">
    <location>
        <begin position="1702"/>
        <end position="1719"/>
    </location>
</feature>
<feature type="compositionally biased region" description="Pro residues" evidence="16">
    <location>
        <begin position="1053"/>
        <end position="1062"/>
    </location>
</feature>
<keyword evidence="3 15" id="KW-0728">SH3 domain</keyword>
<feature type="compositionally biased region" description="Pro residues" evidence="16">
    <location>
        <begin position="1188"/>
        <end position="1211"/>
    </location>
</feature>
<comment type="subcellular location">
    <subcellularLocation>
        <location evidence="1">Cytoplasm</location>
    </subcellularLocation>
    <subcellularLocation>
        <location evidence="12">Postsynaptic density</location>
    </subcellularLocation>
</comment>
<evidence type="ECO:0000259" key="18">
    <source>
        <dbReference type="PROSITE" id="PS50105"/>
    </source>
</evidence>
<organism evidence="20 22">
    <name type="scientific">Phascolarctos cinereus</name>
    <name type="common">Koala</name>
    <dbReference type="NCBI Taxonomy" id="38626"/>
    <lineage>
        <taxon>Eukaryota</taxon>
        <taxon>Metazoa</taxon>
        <taxon>Chordata</taxon>
        <taxon>Craniata</taxon>
        <taxon>Vertebrata</taxon>
        <taxon>Euteleostomi</taxon>
        <taxon>Mammalia</taxon>
        <taxon>Metatheria</taxon>
        <taxon>Diprotodontia</taxon>
        <taxon>Phascolarctidae</taxon>
        <taxon>Phascolarctos</taxon>
    </lineage>
</organism>
<feature type="domain" description="PDZ" evidence="19">
    <location>
        <begin position="651"/>
        <end position="745"/>
    </location>
</feature>
<feature type="region of interest" description="Disordered" evidence="16">
    <location>
        <begin position="1871"/>
        <end position="2002"/>
    </location>
</feature>
<feature type="compositionally biased region" description="Basic residues" evidence="16">
    <location>
        <begin position="993"/>
        <end position="1017"/>
    </location>
</feature>
<feature type="compositionally biased region" description="Gly residues" evidence="16">
    <location>
        <begin position="524"/>
        <end position="539"/>
    </location>
</feature>
<dbReference type="FunFam" id="1.25.40.20:FF:000063">
    <property type="entry name" value="SH3 and multiple ankyrin repeat domains protein 1"/>
    <property type="match status" value="1"/>
</dbReference>
<keyword evidence="6" id="KW-0597">Phosphoprotein</keyword>
<sequence>MPRSPVSSEEERRSVSECPEGGSESDSSRDGPGRGPKGVRGRAGGAGISLASARRLQGRSMSVPDDAHFSMMVFRIGIPDLHQTKCLRFNPDATIWAAKQQVLCALSESLQDVLNYGLFQPASSGRDANFLEEERLLREYPQSFEKGVPYLEFRYKTRVYKQTNLDEKQLAKLHTKTGLKKFLEYVQLGTSDKVARLLDKGLDPNYHDSDSGETPLTLAAQIEGSVDVIRTLCLGGAHIDFRARDGMTALHKAVCARHCMALTALLDLGGSPNYKDRRGLTPLFHTAMVGGDPRCCELLLYNRAQLGVADENGWQEIHQACQRGNSQHLEHLLFYGAEPGAQNASGNTALHICALYNKETCARILLYRGANKEVKNNNGQTPFQVAVIAGNFELGELIRNHRDQDVVPFQESPKYAARRRGGPPGTGLTVPPMLLRANSDTSMALPDWMVFSPSGPPGPGPAPAAPAPTTPSTPGAKLSSGTLRSASSPRGARARSPSRGRHPEEARRQPRGRPSSSGTPREGPSGGTGGSGGPGGSLGSRGRRRKLYTAVPGRSFMAVKPYQAQGEGEISLSKGEKIKVLSIGEGGFWEGQVKGRVGWFPSECLEEVANRSQEGKQESRSDKAKRLFRHYTVGSYDSFDAPSDYIIKEKTVLLQKKDSEGFGFVLRGAKAQTPIEEFTPTPAFPALQYLESVDEGGVAWRAGLRMGDFLIEVNGQNVVKVGHRQVVNMIRQGGNTLMVKVVMVTRHPDMDEAVHKKVPQQAKRLPPPAISLRSKSMTSELEEMVSPWKKKSDYEQAPMPSVEKKRTVYQMALNKLDEILAAAQQTISASEGPGPGGLPSLGKHRAKGFFATESSFDPHHRSQPSYERPSYLPPGPGLMLRQKSIGAAEDDRPYLTPPAMKFSRSLSVPGSEDIPPPPTTSPPEPPYSTPPAPSSSSGRLTPSPRAGAFNPGSGGPLPSSSPASFDGPTLPDSRPSGRDKGLYHAGPGVLPPAHHHPPHHHHHHAPPPQPHHHHAHPPHPPEMETGGSPDDPPPRLALGPQPSLRGWRGGGPSPSPGGPGPSPSHHGGGGGGGGGVGSSPAPALRYFQLPPRAASAAMYVPARSGRGRKGPLVKQTKVEGEPQKVSPGAGPAPAPSSPAAPQQAAEKNSIPIPTIIIKAPSTSSSGRSSQGSSTEAEPPAPADAGPSPASPVPAPSPGPPSSPLPAPPSPSGPATLDFTSQFGAALVGAARREGGWQNEARRRSTLFLSTDAGDEDGGEAGLGGSTPPGPRLRHSKSIDEGMFSAEPYLRLEAGGGGAYGGYGPGRAYGGGGGGGGGSGGGGVSAFTSFLPPRPLVHPLTGKALDPASPLGLALAARERALKESSEGSGALPQPPPRPPSPRYEAPLPPPPHPHHAHPLPHHEPVLRLWGAPPPEPGRRELGYRAGLGSQEKPLPASPPAARRSLLHRLPPGPPGVGPLLLQLGPEPSPPPPAAKSWRGGGGPDDSERLPLHVRFLENCEPRGGGRGVPSEDAAPGPPQASALSPRSREENGLPLLVLPPPAPSVDVEDGEFLFAEPLPPPLEFSNSFEKPESPLTPGPPPPLPDPPSVATATAAAPAPGPSPAAASGPALDSTASSLTSYDSEVATLTQGAATGPGDPPAPGPQVPAAPAPAAPAAPGPGSGPDPPPGTDSGIEEVDSRSSSDHPLETISSASTLSSLSAEGGGGGGGGGSGGGGGGPELLDTYVAYLDGQAFGEGGGVGPAYPPQLMTPSKLRGRALRPGPSGGLRDPTTPTSPTVSVAGADGLLALSSCGGPQPSSSSDTDGAPGPSGATSLPRKLLPWEEGPGPPPPPLPPLPGPLSQPPPSALATVKASIISELSSKLQQFGGAAAGGALPWARGGSGGGGDNHGGPSYDRTASLQRQRLADDPPSSLLSKPVSSLFQNWAKPPLPPLPSGSGVTPASGGTGTGSPSPSSSSSTRHLQGVDFEMRPPLLRRAPSPSLLPPSDHKVSPAPRPSSLPILPSGPLYPGLFDLRGSPTGGAGGASDPFAPVFVPPHAGMAGSLGGALAGASRSLSPTRLLSLPPDKPFGAKPLGFWTKFDVADWLEWLGLAEHRARFLDHEIDGSHLPALTKEDYVDLGVTRVGHRMNIDRALKFFLER</sequence>
<dbReference type="GO" id="GO:0030534">
    <property type="term" value="P:adult behavior"/>
    <property type="evidence" value="ECO:0007669"/>
    <property type="project" value="Ensembl"/>
</dbReference>
<dbReference type="CTD" id="50944"/>
<dbReference type="InterPro" id="IPR001478">
    <property type="entry name" value="PDZ"/>
</dbReference>
<feature type="region of interest" description="Disordered" evidence="16">
    <location>
        <begin position="1355"/>
        <end position="1848"/>
    </location>
</feature>
<feature type="compositionally biased region" description="Gly residues" evidence="16">
    <location>
        <begin position="33"/>
        <end position="46"/>
    </location>
</feature>
<feature type="compositionally biased region" description="Low complexity" evidence="16">
    <location>
        <begin position="1439"/>
        <end position="1449"/>
    </location>
</feature>
<dbReference type="GO" id="GO:0042048">
    <property type="term" value="P:olfactory behavior"/>
    <property type="evidence" value="ECO:0007669"/>
    <property type="project" value="Ensembl"/>
</dbReference>
<dbReference type="InterPro" id="IPR036770">
    <property type="entry name" value="Ankyrin_rpt-contain_sf"/>
</dbReference>
<accession>A0A6P5IZV0</accession>
<dbReference type="GO" id="GO:2000463">
    <property type="term" value="P:positive regulation of excitatory postsynaptic potential"/>
    <property type="evidence" value="ECO:0007669"/>
    <property type="project" value="Ensembl"/>
</dbReference>
<evidence type="ECO:0000256" key="6">
    <source>
        <dbReference type="ARBA" id="ARBA00022553"/>
    </source>
</evidence>
<evidence type="ECO:0000256" key="3">
    <source>
        <dbReference type="ARBA" id="ARBA00022443"/>
    </source>
</evidence>
<dbReference type="KEGG" id="pcw:110197908"/>
<dbReference type="InterPro" id="IPR036028">
    <property type="entry name" value="SH3-like_dom_sf"/>
</dbReference>
<dbReference type="RefSeq" id="XP_020827615.1">
    <property type="nucleotide sequence ID" value="XM_020971956.1"/>
</dbReference>
<feature type="compositionally biased region" description="Basic and acidic residues" evidence="16">
    <location>
        <begin position="1485"/>
        <end position="1500"/>
    </location>
</feature>
<dbReference type="GO" id="GO:0032232">
    <property type="term" value="P:negative regulation of actin filament bundle assembly"/>
    <property type="evidence" value="ECO:0007669"/>
    <property type="project" value="Ensembl"/>
</dbReference>
<dbReference type="SUPFAM" id="SSF50044">
    <property type="entry name" value="SH3-domain"/>
    <property type="match status" value="1"/>
</dbReference>
<feature type="region of interest" description="Disordered" evidence="16">
    <location>
        <begin position="853"/>
        <end position="1084"/>
    </location>
</feature>
<dbReference type="InterPro" id="IPR035735">
    <property type="entry name" value="Shank1_SH3"/>
</dbReference>
<feature type="compositionally biased region" description="Low complexity" evidence="16">
    <location>
        <begin position="1935"/>
        <end position="1959"/>
    </location>
</feature>
<dbReference type="SMART" id="SM00248">
    <property type="entry name" value="ANK"/>
    <property type="match status" value="6"/>
</dbReference>
<dbReference type="GO" id="GO:0035418">
    <property type="term" value="P:protein localization to synapse"/>
    <property type="evidence" value="ECO:0007669"/>
    <property type="project" value="Ensembl"/>
</dbReference>
<dbReference type="GeneID" id="110197908"/>
<feature type="compositionally biased region" description="Low complexity" evidence="16">
    <location>
        <begin position="16"/>
        <end position="25"/>
    </location>
</feature>
<reference evidence="21 22" key="1">
    <citation type="submission" date="2025-04" db="UniProtKB">
        <authorList>
            <consortium name="RefSeq"/>
        </authorList>
    </citation>
    <scope>IDENTIFICATION</scope>
    <source>
        <tissue evidence="21 22">Spleen</tissue>
    </source>
</reference>
<dbReference type="Gene3D" id="3.10.20.90">
    <property type="entry name" value="Phosphatidylinositol 3-kinase Catalytic Subunit, Chain A, domain 1"/>
    <property type="match status" value="1"/>
</dbReference>
<dbReference type="PROSITE" id="PS50106">
    <property type="entry name" value="PDZ"/>
    <property type="match status" value="1"/>
</dbReference>
<feature type="compositionally biased region" description="Basic and acidic residues" evidence="16">
    <location>
        <begin position="1230"/>
        <end position="1242"/>
    </location>
</feature>
<dbReference type="GO" id="GO:0060076">
    <property type="term" value="C:excitatory synapse"/>
    <property type="evidence" value="ECO:0007669"/>
    <property type="project" value="Ensembl"/>
</dbReference>
<keyword evidence="11 14" id="KW-0040">ANK repeat</keyword>
<dbReference type="GO" id="GO:0014069">
    <property type="term" value="C:postsynaptic density"/>
    <property type="evidence" value="ECO:0007669"/>
    <property type="project" value="UniProtKB-SubCell"/>
</dbReference>
<dbReference type="RefSeq" id="XP_020827614.1">
    <property type="nucleotide sequence ID" value="XM_020971955.1"/>
</dbReference>
<dbReference type="InterPro" id="IPR041489">
    <property type="entry name" value="PDZ_6"/>
</dbReference>
<comment type="similarity">
    <text evidence="2">Belongs to the SHANK family.</text>
</comment>
<dbReference type="PANTHER" id="PTHR24135">
    <property type="entry name" value="SH3 AND MULTIPLE ANKYRIN REPEAT DOMAINS PROTEIN"/>
    <property type="match status" value="1"/>
</dbReference>
<dbReference type="InterPro" id="IPR036034">
    <property type="entry name" value="PDZ_sf"/>
</dbReference>
<evidence type="ECO:0000256" key="15">
    <source>
        <dbReference type="PROSITE-ProRule" id="PRU00192"/>
    </source>
</evidence>
<feature type="compositionally biased region" description="Basic and acidic residues" evidence="16">
    <location>
        <begin position="1677"/>
        <end position="1687"/>
    </location>
</feature>
<dbReference type="InterPro" id="IPR001660">
    <property type="entry name" value="SAM"/>
</dbReference>
<dbReference type="CDD" id="cd06746">
    <property type="entry name" value="PDZ_SHANK1_3-like"/>
    <property type="match status" value="1"/>
</dbReference>
<feature type="compositionally biased region" description="Low complexity" evidence="16">
    <location>
        <begin position="1161"/>
        <end position="1174"/>
    </location>
</feature>
<dbReference type="GO" id="GO:0050894">
    <property type="term" value="P:determination of affect"/>
    <property type="evidence" value="ECO:0007669"/>
    <property type="project" value="Ensembl"/>
</dbReference>
<dbReference type="GO" id="GO:0046959">
    <property type="term" value="P:habituation"/>
    <property type="evidence" value="ECO:0007669"/>
    <property type="project" value="Ensembl"/>
</dbReference>
<dbReference type="GO" id="GO:0007616">
    <property type="term" value="P:long-term memory"/>
    <property type="evidence" value="ECO:0007669"/>
    <property type="project" value="Ensembl"/>
</dbReference>
<dbReference type="GO" id="GO:0050885">
    <property type="term" value="P:neuromuscular process controlling balance"/>
    <property type="evidence" value="ECO:0007669"/>
    <property type="project" value="Ensembl"/>
</dbReference>
<dbReference type="Pfam" id="PF17820">
    <property type="entry name" value="PDZ_6"/>
    <property type="match status" value="1"/>
</dbReference>
<dbReference type="PROSITE" id="PS50105">
    <property type="entry name" value="SAM_DOMAIN"/>
    <property type="match status" value="1"/>
</dbReference>
<feature type="compositionally biased region" description="Gly residues" evidence="16">
    <location>
        <begin position="1066"/>
        <end position="1077"/>
    </location>
</feature>
<dbReference type="GO" id="GO:0098978">
    <property type="term" value="C:glutamatergic synapse"/>
    <property type="evidence" value="ECO:0007669"/>
    <property type="project" value="Ensembl"/>
</dbReference>
<evidence type="ECO:0000256" key="11">
    <source>
        <dbReference type="ARBA" id="ARBA00023043"/>
    </source>
</evidence>
<feature type="domain" description="SH3" evidence="17">
    <location>
        <begin position="551"/>
        <end position="610"/>
    </location>
</feature>
<dbReference type="CDD" id="cd11982">
    <property type="entry name" value="SH3_Shank1"/>
    <property type="match status" value="1"/>
</dbReference>
<evidence type="ECO:0000256" key="14">
    <source>
        <dbReference type="PROSITE-ProRule" id="PRU00023"/>
    </source>
</evidence>
<evidence type="ECO:0000259" key="17">
    <source>
        <dbReference type="PROSITE" id="PS50002"/>
    </source>
</evidence>
<dbReference type="PANTHER" id="PTHR24135:SF3">
    <property type="entry name" value="SH3 AND MULTIPLE ANKYRIN REPEAT DOMAINS PROTEIN 1"/>
    <property type="match status" value="1"/>
</dbReference>
<keyword evidence="9" id="KW-0524">Neurogenesis</keyword>
<dbReference type="FunFam" id="3.10.20.90:FF:000029">
    <property type="entry name" value="SH3 and multiple ankyrin repeat domains protein 1"/>
    <property type="match status" value="1"/>
</dbReference>
<feature type="domain" description="SAM" evidence="18">
    <location>
        <begin position="2077"/>
        <end position="2140"/>
    </location>
</feature>
<dbReference type="SUPFAM" id="SSF48403">
    <property type="entry name" value="Ankyrin repeat"/>
    <property type="match status" value="1"/>
</dbReference>
<evidence type="ECO:0000256" key="9">
    <source>
        <dbReference type="ARBA" id="ARBA00022902"/>
    </source>
</evidence>
<dbReference type="GO" id="GO:0098990">
    <property type="term" value="P:AMPA selective glutamate receptor signaling pathway"/>
    <property type="evidence" value="ECO:0007669"/>
    <property type="project" value="Ensembl"/>
</dbReference>
<feature type="compositionally biased region" description="Low complexity" evidence="16">
    <location>
        <begin position="1770"/>
        <end position="1780"/>
    </location>
</feature>
<feature type="repeat" description="ANK" evidence="14">
    <location>
        <begin position="312"/>
        <end position="344"/>
    </location>
</feature>
<protein>
    <recommendedName>
        <fullName evidence="13">SH3 and multiple ankyrin repeat domains protein 1</fullName>
    </recommendedName>
</protein>
<feature type="compositionally biased region" description="Pro residues" evidence="16">
    <location>
        <begin position="1574"/>
        <end position="1587"/>
    </location>
</feature>
<evidence type="ECO:0000256" key="16">
    <source>
        <dbReference type="SAM" id="MobiDB-lite"/>
    </source>
</evidence>
<dbReference type="GO" id="GO:0008306">
    <property type="term" value="P:associative learning"/>
    <property type="evidence" value="ECO:0007669"/>
    <property type="project" value="Ensembl"/>
</dbReference>
<evidence type="ECO:0000313" key="20">
    <source>
        <dbReference type="Proteomes" id="UP000515140"/>
    </source>
</evidence>
<evidence type="ECO:0000256" key="13">
    <source>
        <dbReference type="ARBA" id="ARBA00070354"/>
    </source>
</evidence>
<dbReference type="FunFam" id="2.30.42.10:FF:000018">
    <property type="entry name" value="SH3 and multiple ankyrin repeat domains protein 2"/>
    <property type="match status" value="1"/>
</dbReference>
<feature type="compositionally biased region" description="Low complexity" evidence="16">
    <location>
        <begin position="512"/>
        <end position="523"/>
    </location>
</feature>
<dbReference type="Gene3D" id="1.10.150.50">
    <property type="entry name" value="Transcription Factor, Ets-1"/>
    <property type="match status" value="1"/>
</dbReference>
<feature type="compositionally biased region" description="Polar residues" evidence="16">
    <location>
        <begin position="1613"/>
        <end position="1629"/>
    </location>
</feature>
<feature type="region of interest" description="Disordered" evidence="16">
    <location>
        <begin position="446"/>
        <end position="543"/>
    </location>
</feature>
<evidence type="ECO:0000313" key="22">
    <source>
        <dbReference type="RefSeq" id="XP_020827615.1"/>
    </source>
</evidence>
<evidence type="ECO:0000256" key="12">
    <source>
        <dbReference type="ARBA" id="ARBA00034105"/>
    </source>
</evidence>
<dbReference type="GO" id="GO:0098685">
    <property type="term" value="C:Schaffer collateral - CA1 synapse"/>
    <property type="evidence" value="ECO:0007669"/>
    <property type="project" value="Ensembl"/>
</dbReference>
<evidence type="ECO:0000259" key="19">
    <source>
        <dbReference type="PROSITE" id="PS50106"/>
    </source>
</evidence>
<feature type="compositionally biased region" description="Basic and acidic residues" evidence="16">
    <location>
        <begin position="1356"/>
        <end position="1365"/>
    </location>
</feature>
<evidence type="ECO:0000256" key="7">
    <source>
        <dbReference type="ARBA" id="ARBA00022737"/>
    </source>
</evidence>
<feature type="compositionally biased region" description="Pro residues" evidence="16">
    <location>
        <begin position="1637"/>
        <end position="1669"/>
    </location>
</feature>
<dbReference type="CDD" id="cd17175">
    <property type="entry name" value="FERM_F0_SHANK1"/>
    <property type="match status" value="1"/>
</dbReference>
<keyword evidence="7" id="KW-0677">Repeat</keyword>
<dbReference type="GO" id="GO:0005737">
    <property type="term" value="C:cytoplasm"/>
    <property type="evidence" value="ECO:0007669"/>
    <property type="project" value="UniProtKB-SubCell"/>
</dbReference>
<dbReference type="FunFam" id="2.30.30.40:FF:000025">
    <property type="entry name" value="SH3 and multiple ankyrin repeat domains protein 2"/>
    <property type="match status" value="1"/>
</dbReference>
<keyword evidence="10" id="KW-0770">Synapse</keyword>
<dbReference type="PROSITE" id="PS50088">
    <property type="entry name" value="ANK_REPEAT"/>
    <property type="match status" value="3"/>
</dbReference>
<dbReference type="PROSITE" id="PS50297">
    <property type="entry name" value="ANK_REP_REGION"/>
    <property type="match status" value="1"/>
</dbReference>
<feature type="compositionally biased region" description="Gly residues" evidence="16">
    <location>
        <begin position="1880"/>
        <end position="1889"/>
    </location>
</feature>
<evidence type="ECO:0000256" key="2">
    <source>
        <dbReference type="ARBA" id="ARBA00010508"/>
    </source>
</evidence>
<evidence type="ECO:0000256" key="5">
    <source>
        <dbReference type="ARBA" id="ARBA00022490"/>
    </source>
</evidence>
<evidence type="ECO:0000256" key="1">
    <source>
        <dbReference type="ARBA" id="ARBA00004496"/>
    </source>
</evidence>
<dbReference type="SMART" id="SM00454">
    <property type="entry name" value="SAM"/>
    <property type="match status" value="1"/>
</dbReference>
<dbReference type="Pfam" id="PF00536">
    <property type="entry name" value="SAM_1"/>
    <property type="match status" value="1"/>
</dbReference>
<dbReference type="GO" id="GO:0045211">
    <property type="term" value="C:postsynaptic membrane"/>
    <property type="evidence" value="ECO:0007669"/>
    <property type="project" value="Ensembl"/>
</dbReference>
<dbReference type="FunFam" id="1.10.150.50:FF:000006">
    <property type="entry name" value="SH3 and multiple ankyrin repeat domains protein 2"/>
    <property type="match status" value="1"/>
</dbReference>
<feature type="compositionally biased region" description="Pro residues" evidence="16">
    <location>
        <begin position="1372"/>
        <end position="1391"/>
    </location>
</feature>
<dbReference type="CDD" id="cd09506">
    <property type="entry name" value="SAM_Shank1_2_3"/>
    <property type="match status" value="1"/>
</dbReference>
<gene>
    <name evidence="21 22" type="primary">SHANK1</name>
</gene>
<dbReference type="InterPro" id="IPR051569">
    <property type="entry name" value="SHANK"/>
</dbReference>
<feature type="compositionally biased region" description="Low complexity" evidence="16">
    <location>
        <begin position="1909"/>
        <end position="1921"/>
    </location>
</feature>